<gene>
    <name evidence="3" type="ORF">CERZMDRAFT_101362</name>
</gene>
<evidence type="ECO:0000256" key="1">
    <source>
        <dbReference type="SAM" id="Phobius"/>
    </source>
</evidence>
<keyword evidence="1" id="KW-0812">Transmembrane</keyword>
<keyword evidence="1" id="KW-0472">Membrane</keyword>
<dbReference type="Proteomes" id="UP000799539">
    <property type="component" value="Unassembled WGS sequence"/>
</dbReference>
<keyword evidence="4" id="KW-1185">Reference proteome</keyword>
<organism evidence="3 4">
    <name type="scientific">Cercospora zeae-maydis SCOH1-5</name>
    <dbReference type="NCBI Taxonomy" id="717836"/>
    <lineage>
        <taxon>Eukaryota</taxon>
        <taxon>Fungi</taxon>
        <taxon>Dikarya</taxon>
        <taxon>Ascomycota</taxon>
        <taxon>Pezizomycotina</taxon>
        <taxon>Dothideomycetes</taxon>
        <taxon>Dothideomycetidae</taxon>
        <taxon>Mycosphaerellales</taxon>
        <taxon>Mycosphaerellaceae</taxon>
        <taxon>Cercospora</taxon>
    </lineage>
</organism>
<evidence type="ECO:0000313" key="4">
    <source>
        <dbReference type="Proteomes" id="UP000799539"/>
    </source>
</evidence>
<accession>A0A6A6F5N1</accession>
<keyword evidence="2" id="KW-0732">Signal</keyword>
<sequence>MGRMSIVAFFWLFATTAIVTLVAGHTPRVLAWPLGLWIDLTVAYWVLGPIYRYIWPVLRSKIQEGRKRRHDSIQASTFEPCDLAGESKTRHEENISSIGVTNGHRAILQADCPT</sequence>
<dbReference type="AlphaFoldDB" id="A0A6A6F5N1"/>
<evidence type="ECO:0000256" key="2">
    <source>
        <dbReference type="SAM" id="SignalP"/>
    </source>
</evidence>
<feature type="signal peptide" evidence="2">
    <location>
        <begin position="1"/>
        <end position="24"/>
    </location>
</feature>
<feature type="transmembrane region" description="Helical" evidence="1">
    <location>
        <begin position="34"/>
        <end position="54"/>
    </location>
</feature>
<protein>
    <submittedName>
        <fullName evidence="3">Uncharacterized protein</fullName>
    </submittedName>
</protein>
<proteinExistence type="predicted"/>
<dbReference type="EMBL" id="ML992693">
    <property type="protein sequence ID" value="KAF2208614.1"/>
    <property type="molecule type" value="Genomic_DNA"/>
</dbReference>
<reference evidence="3" key="1">
    <citation type="journal article" date="2020" name="Stud. Mycol.">
        <title>101 Dothideomycetes genomes: a test case for predicting lifestyles and emergence of pathogens.</title>
        <authorList>
            <person name="Haridas S."/>
            <person name="Albert R."/>
            <person name="Binder M."/>
            <person name="Bloem J."/>
            <person name="Labutti K."/>
            <person name="Salamov A."/>
            <person name="Andreopoulos B."/>
            <person name="Baker S."/>
            <person name="Barry K."/>
            <person name="Bills G."/>
            <person name="Bluhm B."/>
            <person name="Cannon C."/>
            <person name="Castanera R."/>
            <person name="Culley D."/>
            <person name="Daum C."/>
            <person name="Ezra D."/>
            <person name="Gonzalez J."/>
            <person name="Henrissat B."/>
            <person name="Kuo A."/>
            <person name="Liang C."/>
            <person name="Lipzen A."/>
            <person name="Lutzoni F."/>
            <person name="Magnuson J."/>
            <person name="Mondo S."/>
            <person name="Nolan M."/>
            <person name="Ohm R."/>
            <person name="Pangilinan J."/>
            <person name="Park H.-J."/>
            <person name="Ramirez L."/>
            <person name="Alfaro M."/>
            <person name="Sun H."/>
            <person name="Tritt A."/>
            <person name="Yoshinaga Y."/>
            <person name="Zwiers L.-H."/>
            <person name="Turgeon B."/>
            <person name="Goodwin S."/>
            <person name="Spatafora J."/>
            <person name="Crous P."/>
            <person name="Grigoriev I."/>
        </authorList>
    </citation>
    <scope>NUCLEOTIDE SEQUENCE</scope>
    <source>
        <strain evidence="3">SCOH1-5</strain>
    </source>
</reference>
<keyword evidence="1" id="KW-1133">Transmembrane helix</keyword>
<evidence type="ECO:0000313" key="3">
    <source>
        <dbReference type="EMBL" id="KAF2208614.1"/>
    </source>
</evidence>
<feature type="chain" id="PRO_5025419386" evidence="2">
    <location>
        <begin position="25"/>
        <end position="114"/>
    </location>
</feature>
<dbReference type="OrthoDB" id="10437413at2759"/>
<name>A0A6A6F5N1_9PEZI</name>